<protein>
    <submittedName>
        <fullName evidence="2">HNH endonuclease</fullName>
    </submittedName>
</protein>
<sequence>MRSFIKYKENYVVSDHGEIWKITKAGLRKTKGTTDKDGYKVISINNKNKKVHRVVLEAFKGVSSLTADHIDRNKSNNKLDNLEYVTQKENSKRALSKRIEYRGELYRDSIELAKALNLTSSAVRNAINYNRKLKGFEVKRA</sequence>
<dbReference type="SMART" id="SM00507">
    <property type="entry name" value="HNHc"/>
    <property type="match status" value="1"/>
</dbReference>
<dbReference type="KEGG" id="vg:26797775"/>
<keyword evidence="2" id="KW-0378">Hydrolase</keyword>
<reference evidence="2 3" key="1">
    <citation type="journal article" date="2015" name="Appl. Environ. Microbiol.">
        <title>A virulent phage infecting Lactococcus garvieae, with homology to Lactococcus lactis phages.</title>
        <authorList>
            <person name="Eraclio G."/>
            <person name="Tremblay D.M."/>
            <person name="Lacelle-Cote A."/>
            <person name="Labrie S.J."/>
            <person name="Fortina M.G."/>
            <person name="Moineau S."/>
        </authorList>
    </citation>
    <scope>NUCLEOTIDE SEQUENCE [LARGE SCALE GENOMIC DNA]</scope>
</reference>
<keyword evidence="2" id="KW-0540">Nuclease</keyword>
<dbReference type="GO" id="GO:0004519">
    <property type="term" value="F:endonuclease activity"/>
    <property type="evidence" value="ECO:0007669"/>
    <property type="project" value="UniProtKB-KW"/>
</dbReference>
<dbReference type="RefSeq" id="YP_009226637.1">
    <property type="nucleotide sequence ID" value="NC_029118.1"/>
</dbReference>
<evidence type="ECO:0000313" key="3">
    <source>
        <dbReference type="Proteomes" id="UP000204630"/>
    </source>
</evidence>
<dbReference type="InterPro" id="IPR044925">
    <property type="entry name" value="His-Me_finger_sf"/>
</dbReference>
<organism evidence="2 3">
    <name type="scientific">Lactococcus phage GE1</name>
    <dbReference type="NCBI Taxonomy" id="1698369"/>
    <lineage>
        <taxon>Viruses</taxon>
        <taxon>Duplodnaviria</taxon>
        <taxon>Heunggongvirae</taxon>
        <taxon>Uroviricota</taxon>
        <taxon>Caudoviricetes</taxon>
        <taxon>Chertseyvirus</taxon>
        <taxon>Chertseyvirus GE1</taxon>
    </lineage>
</organism>
<proteinExistence type="predicted"/>
<keyword evidence="2" id="KW-0255">Endonuclease</keyword>
<evidence type="ECO:0000259" key="1">
    <source>
        <dbReference type="SMART" id="SM00507"/>
    </source>
</evidence>
<dbReference type="Proteomes" id="UP000204630">
    <property type="component" value="Segment"/>
</dbReference>
<dbReference type="GeneID" id="26797775"/>
<dbReference type="SUPFAM" id="SSF54060">
    <property type="entry name" value="His-Me finger endonucleases"/>
    <property type="match status" value="1"/>
</dbReference>
<feature type="domain" description="HNH nuclease" evidence="1">
    <location>
        <begin position="45"/>
        <end position="91"/>
    </location>
</feature>
<dbReference type="EMBL" id="KT339177">
    <property type="protein sequence ID" value="ALA06963.1"/>
    <property type="molecule type" value="Genomic_DNA"/>
</dbReference>
<dbReference type="OrthoDB" id="21336at10239"/>
<accession>A0A0N9BAU5</accession>
<evidence type="ECO:0000313" key="2">
    <source>
        <dbReference type="EMBL" id="ALA06963.1"/>
    </source>
</evidence>
<keyword evidence="3" id="KW-1185">Reference proteome</keyword>
<dbReference type="Pfam" id="PF13392">
    <property type="entry name" value="HNH_3"/>
    <property type="match status" value="1"/>
</dbReference>
<dbReference type="Gene3D" id="3.90.75.20">
    <property type="match status" value="1"/>
</dbReference>
<dbReference type="InterPro" id="IPR003615">
    <property type="entry name" value="HNH_nuc"/>
</dbReference>
<name>A0A0N9BAU5_9CAUD</name>